<gene>
    <name evidence="2" type="ORF">J2Z56_003308</name>
    <name evidence="3" type="ORF">J2Z57_003158</name>
</gene>
<dbReference type="InterPro" id="IPR050553">
    <property type="entry name" value="Thioredoxin_ResA/DsbE_sf"/>
</dbReference>
<keyword evidence="2" id="KW-0413">Isomerase</keyword>
<name>A0A9X0YMI9_9FLAO</name>
<dbReference type="GO" id="GO:0016853">
    <property type="term" value="F:isomerase activity"/>
    <property type="evidence" value="ECO:0007669"/>
    <property type="project" value="UniProtKB-KW"/>
</dbReference>
<reference evidence="2" key="1">
    <citation type="submission" date="2021-03" db="EMBL/GenBank/DDBJ databases">
        <title>Genomic Encyclopedia of Type Strains, Phase IV (KMG-IV): sequencing the most valuable type-strain genomes for metagenomic binning, comparative biology and taxonomic classification.</title>
        <authorList>
            <person name="Goeker M."/>
        </authorList>
    </citation>
    <scope>NUCLEOTIDE SEQUENCE</scope>
    <source>
        <strain evidence="2">DSM 15523</strain>
        <strain evidence="3 5">DSM 16476</strain>
    </source>
</reference>
<dbReference type="OrthoDB" id="9815205at2"/>
<dbReference type="PROSITE" id="PS51352">
    <property type="entry name" value="THIOREDOXIN_2"/>
    <property type="match status" value="1"/>
</dbReference>
<keyword evidence="5" id="KW-1185">Reference proteome</keyword>
<dbReference type="PANTHER" id="PTHR42852:SF17">
    <property type="entry name" value="THIOREDOXIN-LIKE PROTEIN HI_1115"/>
    <property type="match status" value="1"/>
</dbReference>
<dbReference type="EMBL" id="JAGGJQ010000011">
    <property type="protein sequence ID" value="MBP1841374.1"/>
    <property type="molecule type" value="Genomic_DNA"/>
</dbReference>
<dbReference type="PANTHER" id="PTHR42852">
    <property type="entry name" value="THIOL:DISULFIDE INTERCHANGE PROTEIN DSBE"/>
    <property type="match status" value="1"/>
</dbReference>
<evidence type="ECO:0000259" key="1">
    <source>
        <dbReference type="PROSITE" id="PS51352"/>
    </source>
</evidence>
<dbReference type="CDD" id="cd02966">
    <property type="entry name" value="TlpA_like_family"/>
    <property type="match status" value="1"/>
</dbReference>
<dbReference type="Gene3D" id="3.40.30.10">
    <property type="entry name" value="Glutaredoxin"/>
    <property type="match status" value="1"/>
</dbReference>
<dbReference type="SUPFAM" id="SSF52833">
    <property type="entry name" value="Thioredoxin-like"/>
    <property type="match status" value="1"/>
</dbReference>
<dbReference type="Pfam" id="PF08534">
    <property type="entry name" value="Redoxin"/>
    <property type="match status" value="1"/>
</dbReference>
<dbReference type="InterPro" id="IPR013740">
    <property type="entry name" value="Redoxin"/>
</dbReference>
<comment type="caution">
    <text evidence="2">The sequence shown here is derived from an EMBL/GenBank/DDBJ whole genome shotgun (WGS) entry which is preliminary data.</text>
</comment>
<dbReference type="RefSeq" id="WP_057784111.1">
    <property type="nucleotide sequence ID" value="NZ_JAGGJQ010000011.1"/>
</dbReference>
<dbReference type="GO" id="GO:0016491">
    <property type="term" value="F:oxidoreductase activity"/>
    <property type="evidence" value="ECO:0007669"/>
    <property type="project" value="InterPro"/>
</dbReference>
<accession>A0A9X0YMI9</accession>
<evidence type="ECO:0000313" key="4">
    <source>
        <dbReference type="Proteomes" id="UP001138672"/>
    </source>
</evidence>
<evidence type="ECO:0000313" key="5">
    <source>
        <dbReference type="Proteomes" id="UP001231587"/>
    </source>
</evidence>
<dbReference type="AlphaFoldDB" id="A0A9X0YMI9"/>
<proteinExistence type="predicted"/>
<sequence>MLKSKKNKVSNIIFGVFLVLLIIPQTRQPIQVFIQKGLALFGPSVKAKADQKQIDTYQWNLSDLNGTPFHFEAAQGDVILVNFWATWCPPCIAEMPSLVDLHDDYKDKVQFLFISNEEKTVIEAFLKKNQFQIPIHQPISAVPESLQTSTIPRTLLISKTGKIVIDKTGASNWNSQTVRETIDKLLAE</sequence>
<dbReference type="EMBL" id="JAUSUU010000010">
    <property type="protein sequence ID" value="MDQ0336704.1"/>
    <property type="molecule type" value="Genomic_DNA"/>
</dbReference>
<evidence type="ECO:0000313" key="3">
    <source>
        <dbReference type="EMBL" id="MDQ0336704.1"/>
    </source>
</evidence>
<dbReference type="Proteomes" id="UP001231587">
    <property type="component" value="Unassembled WGS sequence"/>
</dbReference>
<protein>
    <submittedName>
        <fullName evidence="2">Thiol-disulfide isomerase/thioredoxin</fullName>
    </submittedName>
</protein>
<evidence type="ECO:0000313" key="2">
    <source>
        <dbReference type="EMBL" id="MBP1841374.1"/>
    </source>
</evidence>
<dbReference type="InterPro" id="IPR036249">
    <property type="entry name" value="Thioredoxin-like_sf"/>
</dbReference>
<organism evidence="2 4">
    <name type="scientific">Formosa algae</name>
    <dbReference type="NCBI Taxonomy" id="225843"/>
    <lineage>
        <taxon>Bacteria</taxon>
        <taxon>Pseudomonadati</taxon>
        <taxon>Bacteroidota</taxon>
        <taxon>Flavobacteriia</taxon>
        <taxon>Flavobacteriales</taxon>
        <taxon>Flavobacteriaceae</taxon>
        <taxon>Formosa</taxon>
    </lineage>
</organism>
<dbReference type="Proteomes" id="UP001138672">
    <property type="component" value="Unassembled WGS sequence"/>
</dbReference>
<dbReference type="InterPro" id="IPR013766">
    <property type="entry name" value="Thioredoxin_domain"/>
</dbReference>
<feature type="domain" description="Thioredoxin" evidence="1">
    <location>
        <begin position="36"/>
        <end position="187"/>
    </location>
</feature>